<dbReference type="PANTHER" id="PTHR33360">
    <property type="entry name" value="TRANSPOSASE FOR INSERTION SEQUENCE ELEMENT IS200"/>
    <property type="match status" value="1"/>
</dbReference>
<gene>
    <name evidence="2" type="ORF">SR1949_32510</name>
</gene>
<evidence type="ECO:0000313" key="3">
    <source>
        <dbReference type="Proteomes" id="UP000300142"/>
    </source>
</evidence>
<dbReference type="RefSeq" id="WP_096569260.1">
    <property type="nucleotide sequence ID" value="NZ_BJCE01000118.1"/>
</dbReference>
<dbReference type="Proteomes" id="UP000300142">
    <property type="component" value="Unassembled WGS sequence"/>
</dbReference>
<keyword evidence="3" id="KW-1185">Reference proteome</keyword>
<organism evidence="2 3">
    <name type="scientific">Sphaerospermopsis reniformis</name>
    <dbReference type="NCBI Taxonomy" id="531300"/>
    <lineage>
        <taxon>Bacteria</taxon>
        <taxon>Bacillati</taxon>
        <taxon>Cyanobacteriota</taxon>
        <taxon>Cyanophyceae</taxon>
        <taxon>Nostocales</taxon>
        <taxon>Aphanizomenonaceae</taxon>
        <taxon>Sphaerospermopsis</taxon>
    </lineage>
</organism>
<dbReference type="GO" id="GO:0004803">
    <property type="term" value="F:transposase activity"/>
    <property type="evidence" value="ECO:0007669"/>
    <property type="project" value="InterPro"/>
</dbReference>
<dbReference type="SUPFAM" id="SSF143422">
    <property type="entry name" value="Transposase IS200-like"/>
    <property type="match status" value="1"/>
</dbReference>
<dbReference type="Pfam" id="PF01797">
    <property type="entry name" value="Y1_Tnp"/>
    <property type="match status" value="1"/>
</dbReference>
<proteinExistence type="predicted"/>
<dbReference type="InterPro" id="IPR036515">
    <property type="entry name" value="Transposase_17_sf"/>
</dbReference>
<dbReference type="NCBIfam" id="NF033573">
    <property type="entry name" value="transpos_IS200"/>
    <property type="match status" value="1"/>
</dbReference>
<dbReference type="PANTHER" id="PTHR33360:SF2">
    <property type="entry name" value="TRANSPOSASE FOR INSERTION SEQUENCE ELEMENT IS200"/>
    <property type="match status" value="1"/>
</dbReference>
<dbReference type="Gene3D" id="3.30.70.1290">
    <property type="entry name" value="Transposase IS200-like"/>
    <property type="match status" value="1"/>
</dbReference>
<accession>A0A480A022</accession>
<dbReference type="InterPro" id="IPR002686">
    <property type="entry name" value="Transposase_17"/>
</dbReference>
<name>A0A480A022_9CYAN</name>
<dbReference type="SMART" id="SM01321">
    <property type="entry name" value="Y1_Tnp"/>
    <property type="match status" value="1"/>
</dbReference>
<feature type="domain" description="Transposase IS200-like" evidence="1">
    <location>
        <begin position="12"/>
        <end position="135"/>
    </location>
</feature>
<protein>
    <submittedName>
        <fullName evidence="2">Transposase</fullName>
    </submittedName>
</protein>
<reference evidence="3" key="1">
    <citation type="submission" date="2019-02" db="EMBL/GenBank/DDBJ databases">
        <title>Draft genome sequence of Sphaerospermopsis reniformis NIES-1949.</title>
        <authorList>
            <person name="Yamaguchi H."/>
            <person name="Suzuki S."/>
            <person name="Kawachi M."/>
        </authorList>
    </citation>
    <scope>NUCLEOTIDE SEQUENCE [LARGE SCALE GENOMIC DNA]</scope>
    <source>
        <strain evidence="3">NIES-1949</strain>
    </source>
</reference>
<sequence>METTLNRASHAVYNIQLHIVLVTKYHKDVINQAILGKLQEVLDRVCSKRKSKLLEFSGEENHVHLLVDLHPDNNISQFVSSLKSASSRIIRSEFQEYLKQFYWKKEDPSFWTDAYCVISVGGASLETVKQYVQNQKQPNRAC</sequence>
<dbReference type="GO" id="GO:0003677">
    <property type="term" value="F:DNA binding"/>
    <property type="evidence" value="ECO:0007669"/>
    <property type="project" value="InterPro"/>
</dbReference>
<dbReference type="GO" id="GO:0006313">
    <property type="term" value="P:DNA transposition"/>
    <property type="evidence" value="ECO:0007669"/>
    <property type="project" value="InterPro"/>
</dbReference>
<comment type="caution">
    <text evidence="2">The sequence shown here is derived from an EMBL/GenBank/DDBJ whole genome shotgun (WGS) entry which is preliminary data.</text>
</comment>
<evidence type="ECO:0000259" key="1">
    <source>
        <dbReference type="SMART" id="SM01321"/>
    </source>
</evidence>
<dbReference type="EMBL" id="BJCE01000118">
    <property type="protein sequence ID" value="GCL38137.1"/>
    <property type="molecule type" value="Genomic_DNA"/>
</dbReference>
<dbReference type="AlphaFoldDB" id="A0A480A022"/>
<evidence type="ECO:0000313" key="2">
    <source>
        <dbReference type="EMBL" id="GCL38137.1"/>
    </source>
</evidence>